<dbReference type="Pfam" id="PF12101">
    <property type="entry name" value="DUF3577"/>
    <property type="match status" value="1"/>
</dbReference>
<protein>
    <recommendedName>
        <fullName evidence="3">DUF3577 domain-containing protein</fullName>
    </recommendedName>
</protein>
<gene>
    <name evidence="1" type="ORF">A7P89_09040</name>
</gene>
<organism evidence="1 2">
    <name type="scientific">Eikenella corrodens</name>
    <dbReference type="NCBI Taxonomy" id="539"/>
    <lineage>
        <taxon>Bacteria</taxon>
        <taxon>Pseudomonadati</taxon>
        <taxon>Pseudomonadota</taxon>
        <taxon>Betaproteobacteria</taxon>
        <taxon>Neisseriales</taxon>
        <taxon>Neisseriaceae</taxon>
        <taxon>Eikenella</taxon>
    </lineage>
</organism>
<dbReference type="RefSeq" id="WP_064106234.1">
    <property type="nucleotide sequence ID" value="NZ_LXSH01000023.1"/>
</dbReference>
<evidence type="ECO:0000313" key="2">
    <source>
        <dbReference type="Proteomes" id="UP000078103"/>
    </source>
</evidence>
<evidence type="ECO:0000313" key="1">
    <source>
        <dbReference type="EMBL" id="OAM20949.1"/>
    </source>
</evidence>
<reference evidence="2" key="1">
    <citation type="submission" date="2016-05" db="EMBL/GenBank/DDBJ databases">
        <title>Draft genome of Corynebacterium afermentans subsp. afermentans LCDC 88199T.</title>
        <authorList>
            <person name="Bernier A.-M."/>
            <person name="Bernard K."/>
        </authorList>
    </citation>
    <scope>NUCLEOTIDE SEQUENCE [LARGE SCALE GENOMIC DNA]</scope>
    <source>
        <strain evidence="2">NML120819</strain>
    </source>
</reference>
<accession>A0A1A9RL96</accession>
<dbReference type="Proteomes" id="UP000078103">
    <property type="component" value="Unassembled WGS sequence"/>
</dbReference>
<dbReference type="EMBL" id="LXSH01000023">
    <property type="protein sequence ID" value="OAM20949.1"/>
    <property type="molecule type" value="Genomic_DNA"/>
</dbReference>
<proteinExistence type="predicted"/>
<dbReference type="AlphaFoldDB" id="A0A1A9RL96"/>
<comment type="caution">
    <text evidence="1">The sequence shown here is derived from an EMBL/GenBank/DDBJ whole genome shotgun (WGS) entry which is preliminary data.</text>
</comment>
<evidence type="ECO:0008006" key="3">
    <source>
        <dbReference type="Google" id="ProtNLM"/>
    </source>
</evidence>
<name>A0A1A9RL96_EIKCO</name>
<dbReference type="InterPro" id="IPR021960">
    <property type="entry name" value="DUF3577"/>
</dbReference>
<sequence>MSNQVQNQQVPAYFDLTADGVGFMNRPRVVQGKRGSEYFSCTIQALHGDADEKSRFDVRIVGGKAKELFAKLLEEFPDLLSSDYKRRPTVFVGFRVGDLRPVVFETNSKNDKNEPVKVNTPSIDARLLKFKFIKVNRQVWYTEKNDTQAPASEDVAA</sequence>